<protein>
    <recommendedName>
        <fullName evidence="1">Gfo/Idh/MocA-like oxidoreductase N-terminal domain-containing protein</fullName>
    </recommendedName>
</protein>
<evidence type="ECO:0000259" key="1">
    <source>
        <dbReference type="Pfam" id="PF01408"/>
    </source>
</evidence>
<comment type="caution">
    <text evidence="2">The sequence shown here is derived from an EMBL/GenBank/DDBJ whole genome shotgun (WGS) entry which is preliminary data.</text>
</comment>
<dbReference type="InterPro" id="IPR000683">
    <property type="entry name" value="Gfo/Idh/MocA-like_OxRdtase_N"/>
</dbReference>
<feature type="domain" description="Gfo/Idh/MocA-like oxidoreductase N-terminal" evidence="1">
    <location>
        <begin position="25"/>
        <end position="130"/>
    </location>
</feature>
<dbReference type="Gene3D" id="3.40.50.720">
    <property type="entry name" value="NAD(P)-binding Rossmann-like Domain"/>
    <property type="match status" value="1"/>
</dbReference>
<evidence type="ECO:0000313" key="3">
    <source>
        <dbReference type="Proteomes" id="UP001500767"/>
    </source>
</evidence>
<evidence type="ECO:0000313" key="2">
    <source>
        <dbReference type="EMBL" id="GAA3559780.1"/>
    </source>
</evidence>
<reference evidence="3" key="1">
    <citation type="journal article" date="2019" name="Int. J. Syst. Evol. Microbiol.">
        <title>The Global Catalogue of Microorganisms (GCM) 10K type strain sequencing project: providing services to taxonomists for standard genome sequencing and annotation.</title>
        <authorList>
            <consortium name="The Broad Institute Genomics Platform"/>
            <consortium name="The Broad Institute Genome Sequencing Center for Infectious Disease"/>
            <person name="Wu L."/>
            <person name="Ma J."/>
        </authorList>
    </citation>
    <scope>NUCLEOTIDE SEQUENCE [LARGE SCALE GENOMIC DNA]</scope>
    <source>
        <strain evidence="3">JCM 16540</strain>
    </source>
</reference>
<organism evidence="2 3">
    <name type="scientific">Microlunatus spumicola</name>
    <dbReference type="NCBI Taxonomy" id="81499"/>
    <lineage>
        <taxon>Bacteria</taxon>
        <taxon>Bacillati</taxon>
        <taxon>Actinomycetota</taxon>
        <taxon>Actinomycetes</taxon>
        <taxon>Propionibacteriales</taxon>
        <taxon>Propionibacteriaceae</taxon>
        <taxon>Microlunatus</taxon>
    </lineage>
</organism>
<dbReference type="RefSeq" id="WP_204911619.1">
    <property type="nucleotide sequence ID" value="NZ_BAAAYR010000001.1"/>
</dbReference>
<sequence>MHPAPAPLPTAITSKRREPPVRTTYLVVGTGWRAEPYLRLAAMLPDRFGVTGIVAHSEASQERARRDWGVAVHADLDEALAAERPDFVVLSVPWPVTPDLVRTLVARGIPVLTETPPAPDLAGLHALWADVGASGLVQVAEQYALMPLDAARLALVDEGVIGTPSSVLVSSTHLYHAVAMMRSYLRVGADAPVEVVGRSYPGTLVNPLTPAGWTYDEEPHLAANLLAWLDFGDGRLGRYDFTDNQWWNPLRPDHLLVRGSAGEIADTTVVHLADATTPVTSSLQRVTTGVGMDYQGLDLTHLTFEGRVVWRNAFQGGRLTDDDLGVAVLLDRTGAWVRDGGDGPYPLREACQDHAVGMAIEQAVATGEVIRVERQPWA</sequence>
<accession>A0ABP6X3K0</accession>
<dbReference type="EMBL" id="BAAAYR010000001">
    <property type="protein sequence ID" value="GAA3559780.1"/>
    <property type="molecule type" value="Genomic_DNA"/>
</dbReference>
<keyword evidence="3" id="KW-1185">Reference proteome</keyword>
<dbReference type="InterPro" id="IPR036291">
    <property type="entry name" value="NAD(P)-bd_dom_sf"/>
</dbReference>
<name>A0ABP6X3K0_9ACTN</name>
<dbReference type="Proteomes" id="UP001500767">
    <property type="component" value="Unassembled WGS sequence"/>
</dbReference>
<proteinExistence type="predicted"/>
<dbReference type="Pfam" id="PF01408">
    <property type="entry name" value="GFO_IDH_MocA"/>
    <property type="match status" value="1"/>
</dbReference>
<dbReference type="Gene3D" id="3.30.360.10">
    <property type="entry name" value="Dihydrodipicolinate Reductase, domain 2"/>
    <property type="match status" value="1"/>
</dbReference>
<dbReference type="SUPFAM" id="SSF51735">
    <property type="entry name" value="NAD(P)-binding Rossmann-fold domains"/>
    <property type="match status" value="1"/>
</dbReference>
<gene>
    <name evidence="2" type="ORF">GCM10022197_14080</name>
</gene>